<keyword evidence="3" id="KW-1185">Reference proteome</keyword>
<accession>A0A936YPX0</accession>
<dbReference type="Gene3D" id="2.30.110.10">
    <property type="entry name" value="Electron Transport, Fmn-binding Protein, Chain A"/>
    <property type="match status" value="1"/>
</dbReference>
<dbReference type="InterPro" id="IPR037119">
    <property type="entry name" value="Haem_oxidase_HugZ-like_sf"/>
</dbReference>
<proteinExistence type="predicted"/>
<dbReference type="PANTHER" id="PTHR13343">
    <property type="entry name" value="CREG1 PROTEIN"/>
    <property type="match status" value="1"/>
</dbReference>
<dbReference type="EMBL" id="JAEQNC010000004">
    <property type="protein sequence ID" value="MBL0372049.1"/>
    <property type="molecule type" value="Genomic_DNA"/>
</dbReference>
<reference evidence="2" key="1">
    <citation type="submission" date="2021-01" db="EMBL/GenBank/DDBJ databases">
        <title>Rhizobium sp. strain KVB221 16S ribosomal RNA gene Genome sequencing and assembly.</title>
        <authorList>
            <person name="Kang M."/>
        </authorList>
    </citation>
    <scope>NUCLEOTIDE SEQUENCE</scope>
    <source>
        <strain evidence="2">KVB221</strain>
    </source>
</reference>
<evidence type="ECO:0000259" key="1">
    <source>
        <dbReference type="Pfam" id="PF13883"/>
    </source>
</evidence>
<evidence type="ECO:0000313" key="3">
    <source>
        <dbReference type="Proteomes" id="UP000633219"/>
    </source>
</evidence>
<dbReference type="InterPro" id="IPR055343">
    <property type="entry name" value="CREG_beta-barrel"/>
</dbReference>
<comment type="caution">
    <text evidence="2">The sequence shown here is derived from an EMBL/GenBank/DDBJ whole genome shotgun (WGS) entry which is preliminary data.</text>
</comment>
<dbReference type="PANTHER" id="PTHR13343:SF17">
    <property type="entry name" value="CELLULAR REPRESSOR OF E1A-STIMULATED GENES, ISOFORM A"/>
    <property type="match status" value="1"/>
</dbReference>
<dbReference type="Pfam" id="PF13883">
    <property type="entry name" value="CREG_beta-barrel"/>
    <property type="match status" value="1"/>
</dbReference>
<dbReference type="GO" id="GO:0005737">
    <property type="term" value="C:cytoplasm"/>
    <property type="evidence" value="ECO:0007669"/>
    <property type="project" value="UniProtKB-ARBA"/>
</dbReference>
<name>A0A936YPX0_9HYPH</name>
<feature type="domain" description="CREG-like beta-barrel" evidence="1">
    <location>
        <begin position="11"/>
        <end position="159"/>
    </location>
</feature>
<gene>
    <name evidence="2" type="ORF">JJB09_08410</name>
</gene>
<sequence length="249" mass="27731">MADRLSPIRPTDAEALRLARTLLRGARFGALGVIEPESGYPFASRVLLATDADGVPVMLSSQLSTHTRAVLADPRCSLLVGEPGRGDPLAWPRLTVLAEAERVAEDSESRVRIRQRFLNRHPKSKLYADFGDFSFFRLVPKSAAMNGGFGKAYKISGEELVIRNKATHAIAANELHFIDQINGLGERVPDLLVKHYFKEKTDNWRIVGVDVEGVELARKEKIFRVQLDASVEDPNALIDVYSRILKDIR</sequence>
<dbReference type="Gene3D" id="3.20.180.10">
    <property type="entry name" value="PNP-oxidase-like"/>
    <property type="match status" value="1"/>
</dbReference>
<dbReference type="AlphaFoldDB" id="A0A936YPX0"/>
<dbReference type="SUPFAM" id="SSF50475">
    <property type="entry name" value="FMN-binding split barrel"/>
    <property type="match status" value="1"/>
</dbReference>
<protein>
    <submittedName>
        <fullName evidence="2">HugZ family protein</fullName>
    </submittedName>
</protein>
<evidence type="ECO:0000313" key="2">
    <source>
        <dbReference type="EMBL" id="MBL0372049.1"/>
    </source>
</evidence>
<organism evidence="2 3">
    <name type="scientific">Rhizobium setariae</name>
    <dbReference type="NCBI Taxonomy" id="2801340"/>
    <lineage>
        <taxon>Bacteria</taxon>
        <taxon>Pseudomonadati</taxon>
        <taxon>Pseudomonadota</taxon>
        <taxon>Alphaproteobacteria</taxon>
        <taxon>Hyphomicrobiales</taxon>
        <taxon>Rhizobiaceae</taxon>
        <taxon>Rhizobium/Agrobacterium group</taxon>
        <taxon>Rhizobium</taxon>
    </lineage>
</organism>
<dbReference type="InterPro" id="IPR012349">
    <property type="entry name" value="Split_barrel_FMN-bd"/>
</dbReference>
<dbReference type="Proteomes" id="UP000633219">
    <property type="component" value="Unassembled WGS sequence"/>
</dbReference>
<dbReference type="RefSeq" id="WP_201655998.1">
    <property type="nucleotide sequence ID" value="NZ_JAEQNC010000004.1"/>
</dbReference>